<dbReference type="Gene3D" id="1.25.40.20">
    <property type="entry name" value="Ankyrin repeat-containing domain"/>
    <property type="match status" value="2"/>
</dbReference>
<dbReference type="OrthoDB" id="1847170at2759"/>
<feature type="repeat" description="ANK" evidence="1">
    <location>
        <begin position="120"/>
        <end position="152"/>
    </location>
</feature>
<gene>
    <name evidence="2" type="ORF">BT93_L4166</name>
</gene>
<dbReference type="Gramene" id="rna-gnl|WGS:JABURB|Cocit.L4166.1">
    <property type="protein sequence ID" value="cds-KAF7846554.1"/>
    <property type="gene ID" value="gene-BT93_L4166"/>
</dbReference>
<dbReference type="PANTHER" id="PTHR24121:SF22">
    <property type="entry name" value="PROTEIN ACCELERATED CELL DEATH 6-LIKE"/>
    <property type="match status" value="1"/>
</dbReference>
<evidence type="ECO:0000313" key="3">
    <source>
        <dbReference type="Proteomes" id="UP000806378"/>
    </source>
</evidence>
<keyword evidence="3" id="KW-1185">Reference proteome</keyword>
<dbReference type="SMART" id="SM00248">
    <property type="entry name" value="ANK"/>
    <property type="match status" value="4"/>
</dbReference>
<name>A0A8T0CHA5_CORYI</name>
<dbReference type="InterPro" id="IPR002110">
    <property type="entry name" value="Ankyrin_rpt"/>
</dbReference>
<keyword evidence="1" id="KW-0040">ANK repeat</keyword>
<accession>A0A8T0CHA5</accession>
<feature type="repeat" description="ANK" evidence="1">
    <location>
        <begin position="71"/>
        <end position="93"/>
    </location>
</feature>
<proteinExistence type="predicted"/>
<dbReference type="Proteomes" id="UP000806378">
    <property type="component" value="Unassembled WGS sequence"/>
</dbReference>
<dbReference type="PROSITE" id="PS50297">
    <property type="entry name" value="ANK_REP_REGION"/>
    <property type="match status" value="2"/>
</dbReference>
<sequence>MHPKVYEAAKLGDFENLMTIISVNGEDLFHQTTPKHNNILHIAAQYQQVNFIKNLLHCPLGPPLLWQGNYKGDTPLHVAAKVGSCRVVQVFIDLAKSMHRVVQNGQVDLCKELLRKPNSNKDTTLHYAVRGGHVGVLKLLIEEDSQLCDITNAADESPLYLAANRGLSHAIEIILGASSLSSSHRGPKGLTALHATIFRPPMGKYHRILSAVNQVLTESLSLSLSLSQGFS</sequence>
<comment type="caution">
    <text evidence="2">The sequence shown here is derived from an EMBL/GenBank/DDBJ whole genome shotgun (WGS) entry which is preliminary data.</text>
</comment>
<protein>
    <submittedName>
        <fullName evidence="2">Uncharacterized protein</fullName>
    </submittedName>
</protein>
<evidence type="ECO:0000256" key="1">
    <source>
        <dbReference type="PROSITE-ProRule" id="PRU00023"/>
    </source>
</evidence>
<dbReference type="PANTHER" id="PTHR24121">
    <property type="entry name" value="NO MECHANORECEPTOR POTENTIAL C, ISOFORM D-RELATED"/>
    <property type="match status" value="1"/>
</dbReference>
<reference evidence="2" key="1">
    <citation type="submission" date="2020-05" db="EMBL/GenBank/DDBJ databases">
        <title>WGS assembly of Corymbia citriodora subspecies variegata.</title>
        <authorList>
            <person name="Barry K."/>
            <person name="Hundley H."/>
            <person name="Shu S."/>
            <person name="Jenkins J."/>
            <person name="Grimwood J."/>
            <person name="Baten A."/>
        </authorList>
    </citation>
    <scope>NUCLEOTIDE SEQUENCE</scope>
    <source>
        <strain evidence="2">CV2-018</strain>
    </source>
</reference>
<dbReference type="Pfam" id="PF12796">
    <property type="entry name" value="Ank_2"/>
    <property type="match status" value="2"/>
</dbReference>
<evidence type="ECO:0000313" key="2">
    <source>
        <dbReference type="EMBL" id="KAF7846554.1"/>
    </source>
</evidence>
<dbReference type="InterPro" id="IPR036770">
    <property type="entry name" value="Ankyrin_rpt-contain_sf"/>
</dbReference>
<dbReference type="AlphaFoldDB" id="A0A8T0CHA5"/>
<dbReference type="EMBL" id="MU092660">
    <property type="protein sequence ID" value="KAF7846554.1"/>
    <property type="molecule type" value="Genomic_DNA"/>
</dbReference>
<organism evidence="2 3">
    <name type="scientific">Corymbia citriodora subsp. variegata</name>
    <dbReference type="NCBI Taxonomy" id="360336"/>
    <lineage>
        <taxon>Eukaryota</taxon>
        <taxon>Viridiplantae</taxon>
        <taxon>Streptophyta</taxon>
        <taxon>Embryophyta</taxon>
        <taxon>Tracheophyta</taxon>
        <taxon>Spermatophyta</taxon>
        <taxon>Magnoliopsida</taxon>
        <taxon>eudicotyledons</taxon>
        <taxon>Gunneridae</taxon>
        <taxon>Pentapetalae</taxon>
        <taxon>rosids</taxon>
        <taxon>malvids</taxon>
        <taxon>Myrtales</taxon>
        <taxon>Myrtaceae</taxon>
        <taxon>Myrtoideae</taxon>
        <taxon>Eucalypteae</taxon>
        <taxon>Corymbia</taxon>
    </lineage>
</organism>
<dbReference type="PROSITE" id="PS50088">
    <property type="entry name" value="ANK_REPEAT"/>
    <property type="match status" value="2"/>
</dbReference>
<dbReference type="SUPFAM" id="SSF48403">
    <property type="entry name" value="Ankyrin repeat"/>
    <property type="match status" value="1"/>
</dbReference>